<dbReference type="SUPFAM" id="SSF47113">
    <property type="entry name" value="Histone-fold"/>
    <property type="match status" value="1"/>
</dbReference>
<evidence type="ECO:0000313" key="2">
    <source>
        <dbReference type="Proteomes" id="UP000887569"/>
    </source>
</evidence>
<name>A0A915APR8_PARUN</name>
<protein>
    <submittedName>
        <fullName evidence="3">Uncharacterized protein</fullName>
    </submittedName>
</protein>
<dbReference type="Proteomes" id="UP000887569">
    <property type="component" value="Unplaced"/>
</dbReference>
<accession>A0A915APR8</accession>
<keyword evidence="2" id="KW-1185">Reference proteome</keyword>
<dbReference type="AlphaFoldDB" id="A0A915APR8"/>
<dbReference type="GO" id="GO:0046982">
    <property type="term" value="F:protein heterodimerization activity"/>
    <property type="evidence" value="ECO:0007669"/>
    <property type="project" value="InterPro"/>
</dbReference>
<dbReference type="Gene3D" id="1.10.20.10">
    <property type="entry name" value="Histone, subunit A"/>
    <property type="match status" value="1"/>
</dbReference>
<proteinExistence type="predicted"/>
<dbReference type="WBParaSite" id="PgR012_g129_t01">
    <property type="protein sequence ID" value="PgR012_g129_t01"/>
    <property type="gene ID" value="PgR012_g129"/>
</dbReference>
<evidence type="ECO:0000313" key="3">
    <source>
        <dbReference type="WBParaSite" id="PgR012_g129_t01"/>
    </source>
</evidence>
<organism evidence="2 3">
    <name type="scientific">Parascaris univalens</name>
    <name type="common">Nematode worm</name>
    <dbReference type="NCBI Taxonomy" id="6257"/>
    <lineage>
        <taxon>Eukaryota</taxon>
        <taxon>Metazoa</taxon>
        <taxon>Ecdysozoa</taxon>
        <taxon>Nematoda</taxon>
        <taxon>Chromadorea</taxon>
        <taxon>Rhabditida</taxon>
        <taxon>Spirurina</taxon>
        <taxon>Ascaridomorpha</taxon>
        <taxon>Ascaridoidea</taxon>
        <taxon>Ascarididae</taxon>
        <taxon>Parascaris</taxon>
    </lineage>
</organism>
<feature type="region of interest" description="Disordered" evidence="1">
    <location>
        <begin position="80"/>
        <end position="113"/>
    </location>
</feature>
<evidence type="ECO:0000256" key="1">
    <source>
        <dbReference type="SAM" id="MobiDB-lite"/>
    </source>
</evidence>
<dbReference type="InterPro" id="IPR009072">
    <property type="entry name" value="Histone-fold"/>
</dbReference>
<sequence>MFVALKRAFGSSVLEHSQKPPAFYAFSDVFLDNKTARTFSRTPLELKDQTTPCRFGLQIINAEAYHRFLAVTRRIHSEPSQSIKEMTSKASAKGAKKALKSAVQHGDKKRNLRKKESCSAYVCRVLKQVHPDTGQS</sequence>
<reference evidence="3" key="1">
    <citation type="submission" date="2022-11" db="UniProtKB">
        <authorList>
            <consortium name="WormBaseParasite"/>
        </authorList>
    </citation>
    <scope>IDENTIFICATION</scope>
</reference>